<accession>X1FHE4</accession>
<dbReference type="AlphaFoldDB" id="X1FHE4"/>
<sequence>EQHDQINLTAAQSFSLGSLVIEKDEFNSFKQVSYSPEDRLVVEANEDYFLPNQP</sequence>
<protein>
    <submittedName>
        <fullName evidence="1">Uncharacterized protein</fullName>
    </submittedName>
</protein>
<name>X1FHE4_9ZZZZ</name>
<proteinExistence type="predicted"/>
<gene>
    <name evidence="1" type="ORF">S01H4_66950</name>
</gene>
<dbReference type="EMBL" id="BART01041770">
    <property type="protein sequence ID" value="GAH28814.1"/>
    <property type="molecule type" value="Genomic_DNA"/>
</dbReference>
<organism evidence="1">
    <name type="scientific">marine sediment metagenome</name>
    <dbReference type="NCBI Taxonomy" id="412755"/>
    <lineage>
        <taxon>unclassified sequences</taxon>
        <taxon>metagenomes</taxon>
        <taxon>ecological metagenomes</taxon>
    </lineage>
</organism>
<comment type="caution">
    <text evidence="1">The sequence shown here is derived from an EMBL/GenBank/DDBJ whole genome shotgun (WGS) entry which is preliminary data.</text>
</comment>
<feature type="non-terminal residue" evidence="1">
    <location>
        <position position="1"/>
    </location>
</feature>
<reference evidence="1" key="1">
    <citation type="journal article" date="2014" name="Front. Microbiol.">
        <title>High frequency of phylogenetically diverse reductive dehalogenase-homologous genes in deep subseafloor sedimentary metagenomes.</title>
        <authorList>
            <person name="Kawai M."/>
            <person name="Futagami T."/>
            <person name="Toyoda A."/>
            <person name="Takaki Y."/>
            <person name="Nishi S."/>
            <person name="Hori S."/>
            <person name="Arai W."/>
            <person name="Tsubouchi T."/>
            <person name="Morono Y."/>
            <person name="Uchiyama I."/>
            <person name="Ito T."/>
            <person name="Fujiyama A."/>
            <person name="Inagaki F."/>
            <person name="Takami H."/>
        </authorList>
    </citation>
    <scope>NUCLEOTIDE SEQUENCE</scope>
    <source>
        <strain evidence="1">Expedition CK06-06</strain>
    </source>
</reference>
<evidence type="ECO:0000313" key="1">
    <source>
        <dbReference type="EMBL" id="GAH28814.1"/>
    </source>
</evidence>
<feature type="non-terminal residue" evidence="1">
    <location>
        <position position="54"/>
    </location>
</feature>